<dbReference type="PATRIC" id="fig|66430.4.peg.7448"/>
<dbReference type="EMBL" id="LFML01000093">
    <property type="protein sequence ID" value="KMO95650.1"/>
    <property type="molecule type" value="Genomic_DNA"/>
</dbReference>
<keyword evidence="1" id="KW-1133">Transmembrane helix</keyword>
<evidence type="ECO:0000256" key="1">
    <source>
        <dbReference type="SAM" id="Phobius"/>
    </source>
</evidence>
<comment type="caution">
    <text evidence="2">The sequence shown here is derived from an EMBL/GenBank/DDBJ whole genome shotgun (WGS) entry which is preliminary data.</text>
</comment>
<gene>
    <name evidence="2" type="ORF">ACS04_22700</name>
</gene>
<evidence type="ECO:0000313" key="2">
    <source>
        <dbReference type="EMBL" id="KMO95650.1"/>
    </source>
</evidence>
<dbReference type="Proteomes" id="UP000035932">
    <property type="component" value="Unassembled WGS sequence"/>
</dbReference>
<dbReference type="STRING" id="66430.ACS04_22700"/>
<feature type="transmembrane region" description="Helical" evidence="1">
    <location>
        <begin position="20"/>
        <end position="38"/>
    </location>
</feature>
<proteinExistence type="predicted"/>
<accession>A0A0J6XI07</accession>
<sequence>MLVPLTEGMLWSSMGVMDLAGIAALCALAGIPVTLIVARLQKRTVLEQAEAAHRTALAQSEASHRAAMEAAQASHRSALELAEGSHRNALEQAQLQAEFEWEMRRWDSRRGVYEQFQQAVDQVRRLVFSEADVLPETREAIYVIHELQHLVHMVAAPDAYSAAVRLYRSGIASFPYGSMREYRVRKWNEEVAPLRAALDEAIKRDLETPFPRRPQQSMD</sequence>
<name>A0A0J6XI07_9ACTN</name>
<organism evidence="2 3">
    <name type="scientific">Streptomyces roseus</name>
    <dbReference type="NCBI Taxonomy" id="66430"/>
    <lineage>
        <taxon>Bacteria</taxon>
        <taxon>Bacillati</taxon>
        <taxon>Actinomycetota</taxon>
        <taxon>Actinomycetes</taxon>
        <taxon>Kitasatosporales</taxon>
        <taxon>Streptomycetaceae</taxon>
        <taxon>Streptomyces</taxon>
    </lineage>
</organism>
<reference evidence="2 3" key="1">
    <citation type="submission" date="2015-06" db="EMBL/GenBank/DDBJ databases">
        <title>Recapitulation of the evolution of biosynthetic gene clusters reveals hidden chemical diversity on bacterial genomes.</title>
        <authorList>
            <person name="Cruz-Morales P."/>
            <person name="Martinez-Guerrero C."/>
            <person name="Morales-Escalante M.A."/>
            <person name="Yanez-Guerra L.A."/>
            <person name="Kopp J.F."/>
            <person name="Feldmann J."/>
            <person name="Ramos-Aboites H.E."/>
            <person name="Barona-Gomez F."/>
        </authorList>
    </citation>
    <scope>NUCLEOTIDE SEQUENCE [LARGE SCALE GENOMIC DNA]</scope>
    <source>
        <strain evidence="2 3">ATCC 31245</strain>
    </source>
</reference>
<dbReference type="AlphaFoldDB" id="A0A0J6XI07"/>
<protein>
    <submittedName>
        <fullName evidence="2">Uncharacterized protein</fullName>
    </submittedName>
</protein>
<keyword evidence="1" id="KW-0812">Transmembrane</keyword>
<keyword evidence="3" id="KW-1185">Reference proteome</keyword>
<evidence type="ECO:0000313" key="3">
    <source>
        <dbReference type="Proteomes" id="UP000035932"/>
    </source>
</evidence>
<keyword evidence="1" id="KW-0472">Membrane</keyword>